<reference evidence="11" key="2">
    <citation type="journal article" date="2021" name="PeerJ">
        <title>Extensive microbial diversity within the chicken gut microbiome revealed by metagenomics and culture.</title>
        <authorList>
            <person name="Gilroy R."/>
            <person name="Ravi A."/>
            <person name="Getino M."/>
            <person name="Pursley I."/>
            <person name="Horton D.L."/>
            <person name="Alikhan N.F."/>
            <person name="Baker D."/>
            <person name="Gharbi K."/>
            <person name="Hall N."/>
            <person name="Watson M."/>
            <person name="Adriaenssens E.M."/>
            <person name="Foster-Nyarko E."/>
            <person name="Jarju S."/>
            <person name="Secka A."/>
            <person name="Antonio M."/>
            <person name="Oren A."/>
            <person name="Chaudhuri R.R."/>
            <person name="La Ragione R."/>
            <person name="Hildebrand F."/>
            <person name="Pallen M.J."/>
        </authorList>
    </citation>
    <scope>NUCLEOTIDE SEQUENCE</scope>
    <source>
        <strain evidence="11">CHK176-22527</strain>
    </source>
</reference>
<feature type="transmembrane region" description="Helical" evidence="10">
    <location>
        <begin position="81"/>
        <end position="107"/>
    </location>
</feature>
<dbReference type="InterPro" id="IPR002528">
    <property type="entry name" value="MATE_fam"/>
</dbReference>
<dbReference type="NCBIfam" id="TIGR00797">
    <property type="entry name" value="matE"/>
    <property type="match status" value="1"/>
</dbReference>
<dbReference type="GO" id="GO:0015297">
    <property type="term" value="F:antiporter activity"/>
    <property type="evidence" value="ECO:0007669"/>
    <property type="project" value="InterPro"/>
</dbReference>
<dbReference type="PANTHER" id="PTHR43823:SF3">
    <property type="entry name" value="MULTIDRUG EXPORT PROTEIN MEPA"/>
    <property type="match status" value="1"/>
</dbReference>
<comment type="caution">
    <text evidence="11">The sequence shown here is derived from an EMBL/GenBank/DDBJ whole genome shotgun (WGS) entry which is preliminary data.</text>
</comment>
<feature type="transmembrane region" description="Helical" evidence="10">
    <location>
        <begin position="429"/>
        <end position="446"/>
    </location>
</feature>
<evidence type="ECO:0000256" key="2">
    <source>
        <dbReference type="ARBA" id="ARBA00008417"/>
    </source>
</evidence>
<comment type="subcellular location">
    <subcellularLocation>
        <location evidence="1">Cell membrane</location>
        <topology evidence="1">Multi-pass membrane protein</topology>
    </subcellularLocation>
</comment>
<keyword evidence="7 10" id="KW-1133">Transmembrane helix</keyword>
<dbReference type="AlphaFoldDB" id="A0A9D1KTQ7"/>
<dbReference type="EMBL" id="DVLX01000026">
    <property type="protein sequence ID" value="HIT99066.1"/>
    <property type="molecule type" value="Genomic_DNA"/>
</dbReference>
<feature type="transmembrane region" description="Helical" evidence="10">
    <location>
        <begin position="193"/>
        <end position="213"/>
    </location>
</feature>
<organism evidence="11 12">
    <name type="scientific">Candidatus Allocopromorpha excrementavium</name>
    <dbReference type="NCBI Taxonomy" id="2840741"/>
    <lineage>
        <taxon>Bacteria</taxon>
        <taxon>Bacillati</taxon>
        <taxon>Bacillota</taxon>
        <taxon>Clostridia</taxon>
        <taxon>Eubacteriales</taxon>
        <taxon>Eubacteriaceae</taxon>
        <taxon>Eubacteriaceae incertae sedis</taxon>
        <taxon>Candidatus Allocopromorpha</taxon>
    </lineage>
</organism>
<reference evidence="11" key="1">
    <citation type="submission" date="2020-10" db="EMBL/GenBank/DDBJ databases">
        <authorList>
            <person name="Gilroy R."/>
        </authorList>
    </citation>
    <scope>NUCLEOTIDE SEQUENCE</scope>
    <source>
        <strain evidence="11">CHK176-22527</strain>
    </source>
</reference>
<feature type="transmembrane region" description="Helical" evidence="10">
    <location>
        <begin position="307"/>
        <end position="330"/>
    </location>
</feature>
<comment type="similarity">
    <text evidence="2">Belongs to the multi antimicrobial extrusion (MATE) (TC 2.A.66.1) family. MepA subfamily.</text>
</comment>
<feature type="transmembrane region" description="Helical" evidence="10">
    <location>
        <begin position="267"/>
        <end position="287"/>
    </location>
</feature>
<feature type="transmembrane region" description="Helical" evidence="10">
    <location>
        <begin position="452"/>
        <end position="472"/>
    </location>
</feature>
<sequence>MNEQSEASETIEKESAERTDEIRNKKYYENPLGVQPLGKLLLTFSVPAIITGLISSIYNIVDQIFIGQGVGYLGNAATTVAFPVMTILLAFGTLIGSGASAYAAIRLGERKKKSAERALNNALCLTVIVGVILMVAGLIFLRPILLLFGATESVMPYAVDYVTVILIGSPFYLVSISMANLVRTDGNPRLSMWGMLIGAILNTILNPIYIFVLDMGVRGSAIATITSQILSAVILVTYFLRPSKNRPDHMRIKKEYLRLNFRLVKNFLQLGISSAITQSVACIMQIVMNNSLIYYGDRSPITGDVALGAMGIVMKIAMILGSFGIGIGIGAQPILGYNRGAQKFDRIKKTYTMAVSFASALVVAGWLICQIFPEQIIHIFGNESPQFSEFAVECLRIYLFGIFCAGFQIVSTSYFQATGQPLKASILSSLRQLTLLIPLILILPLFMGLDGILYSAPIADISSAVIVACFIIPEMKKLKRKIQEGESIRQRW</sequence>
<dbReference type="InterPro" id="IPR045070">
    <property type="entry name" value="MATE_MepA-like"/>
</dbReference>
<accession>A0A9D1KTQ7</accession>
<feature type="transmembrane region" description="Helical" evidence="10">
    <location>
        <begin position="161"/>
        <end position="181"/>
    </location>
</feature>
<feature type="transmembrane region" description="Helical" evidence="10">
    <location>
        <begin position="397"/>
        <end position="417"/>
    </location>
</feature>
<dbReference type="CDD" id="cd13143">
    <property type="entry name" value="MATE_MepA_like"/>
    <property type="match status" value="1"/>
</dbReference>
<evidence type="ECO:0000256" key="8">
    <source>
        <dbReference type="ARBA" id="ARBA00023136"/>
    </source>
</evidence>
<dbReference type="GO" id="GO:0042910">
    <property type="term" value="F:xenobiotic transmembrane transporter activity"/>
    <property type="evidence" value="ECO:0007669"/>
    <property type="project" value="InterPro"/>
</dbReference>
<dbReference type="PANTHER" id="PTHR43823">
    <property type="entry name" value="SPORULATION PROTEIN YKVU"/>
    <property type="match status" value="1"/>
</dbReference>
<feature type="transmembrane region" description="Helical" evidence="10">
    <location>
        <begin position="351"/>
        <end position="373"/>
    </location>
</feature>
<keyword evidence="8 10" id="KW-0472">Membrane</keyword>
<proteinExistence type="inferred from homology"/>
<evidence type="ECO:0000256" key="7">
    <source>
        <dbReference type="ARBA" id="ARBA00022989"/>
    </source>
</evidence>
<evidence type="ECO:0000256" key="6">
    <source>
        <dbReference type="ARBA" id="ARBA00022692"/>
    </source>
</evidence>
<feature type="transmembrane region" description="Helical" evidence="10">
    <location>
        <begin position="40"/>
        <end position="61"/>
    </location>
</feature>
<protein>
    <recommendedName>
        <fullName evidence="3">Multidrug export protein MepA</fullName>
    </recommendedName>
</protein>
<evidence type="ECO:0000313" key="11">
    <source>
        <dbReference type="EMBL" id="HIT99066.1"/>
    </source>
</evidence>
<gene>
    <name evidence="11" type="ORF">IAD12_02300</name>
</gene>
<feature type="transmembrane region" description="Helical" evidence="10">
    <location>
        <begin position="119"/>
        <end position="141"/>
    </location>
</feature>
<keyword evidence="4" id="KW-0813">Transport</keyword>
<dbReference type="InterPro" id="IPR051327">
    <property type="entry name" value="MATE_MepA_subfamily"/>
</dbReference>
<evidence type="ECO:0000256" key="5">
    <source>
        <dbReference type="ARBA" id="ARBA00022475"/>
    </source>
</evidence>
<feature type="transmembrane region" description="Helical" evidence="10">
    <location>
        <begin position="219"/>
        <end position="240"/>
    </location>
</feature>
<dbReference type="InterPro" id="IPR048279">
    <property type="entry name" value="MdtK-like"/>
</dbReference>
<dbReference type="GO" id="GO:0046677">
    <property type="term" value="P:response to antibiotic"/>
    <property type="evidence" value="ECO:0007669"/>
    <property type="project" value="UniProtKB-KW"/>
</dbReference>
<dbReference type="GO" id="GO:0005886">
    <property type="term" value="C:plasma membrane"/>
    <property type="evidence" value="ECO:0007669"/>
    <property type="project" value="UniProtKB-SubCell"/>
</dbReference>
<evidence type="ECO:0000256" key="9">
    <source>
        <dbReference type="ARBA" id="ARBA00023251"/>
    </source>
</evidence>
<dbReference type="Pfam" id="PF01554">
    <property type="entry name" value="MatE"/>
    <property type="match status" value="2"/>
</dbReference>
<name>A0A9D1KTQ7_9FIRM</name>
<dbReference type="Proteomes" id="UP000824159">
    <property type="component" value="Unassembled WGS sequence"/>
</dbReference>
<evidence type="ECO:0000256" key="4">
    <source>
        <dbReference type="ARBA" id="ARBA00022448"/>
    </source>
</evidence>
<evidence type="ECO:0000313" key="12">
    <source>
        <dbReference type="Proteomes" id="UP000824159"/>
    </source>
</evidence>
<dbReference type="PIRSF" id="PIRSF006603">
    <property type="entry name" value="DinF"/>
    <property type="match status" value="1"/>
</dbReference>
<keyword evidence="5" id="KW-1003">Cell membrane</keyword>
<keyword evidence="9" id="KW-0046">Antibiotic resistance</keyword>
<evidence type="ECO:0000256" key="3">
    <source>
        <dbReference type="ARBA" id="ARBA00022106"/>
    </source>
</evidence>
<evidence type="ECO:0000256" key="1">
    <source>
        <dbReference type="ARBA" id="ARBA00004651"/>
    </source>
</evidence>
<evidence type="ECO:0000256" key="10">
    <source>
        <dbReference type="SAM" id="Phobius"/>
    </source>
</evidence>
<keyword evidence="6 10" id="KW-0812">Transmembrane</keyword>